<dbReference type="AlphaFoldDB" id="A0A6H2GYS3"/>
<reference evidence="1 2" key="1">
    <citation type="submission" date="2020-04" db="EMBL/GenBank/DDBJ databases">
        <title>Novel Paenibacillus strain UniB2 isolated from commercial digestive syrup.</title>
        <authorList>
            <person name="Thorat V."/>
            <person name="Kirdat K."/>
            <person name="Tiwarekar B."/>
            <person name="Yadav A."/>
        </authorList>
    </citation>
    <scope>NUCLEOTIDE SEQUENCE [LARGE SCALE GENOMIC DNA]</scope>
    <source>
        <strain evidence="1 2">UniB2</strain>
    </source>
</reference>
<dbReference type="EMBL" id="CP051428">
    <property type="protein sequence ID" value="QJC52555.1"/>
    <property type="molecule type" value="Genomic_DNA"/>
</dbReference>
<gene>
    <name evidence="1" type="ORF">HGI30_13930</name>
</gene>
<organism evidence="1 2">
    <name type="scientific">Paenibacillus albicereus</name>
    <dbReference type="NCBI Taxonomy" id="2726185"/>
    <lineage>
        <taxon>Bacteria</taxon>
        <taxon>Bacillati</taxon>
        <taxon>Bacillota</taxon>
        <taxon>Bacilli</taxon>
        <taxon>Bacillales</taxon>
        <taxon>Paenibacillaceae</taxon>
        <taxon>Paenibacillus</taxon>
    </lineage>
</organism>
<name>A0A6H2GYS3_9BACL</name>
<proteinExistence type="predicted"/>
<evidence type="ECO:0000313" key="2">
    <source>
        <dbReference type="Proteomes" id="UP000502136"/>
    </source>
</evidence>
<sequence>MIVRKSACQNSRFDRLPAAERLFVLGIPGAQPRPELSSAQRKPFIFLFSEA</sequence>
<dbReference type="Proteomes" id="UP000502136">
    <property type="component" value="Chromosome"/>
</dbReference>
<dbReference type="KEGG" id="palr:HGI30_13930"/>
<dbReference type="RefSeq" id="WP_168908111.1">
    <property type="nucleotide sequence ID" value="NZ_CP051428.1"/>
</dbReference>
<keyword evidence="2" id="KW-1185">Reference proteome</keyword>
<accession>A0A6H2GYS3</accession>
<protein>
    <submittedName>
        <fullName evidence="1">Uncharacterized protein</fullName>
    </submittedName>
</protein>
<evidence type="ECO:0000313" key="1">
    <source>
        <dbReference type="EMBL" id="QJC52555.1"/>
    </source>
</evidence>